<dbReference type="PANTHER" id="PTHR23427">
    <property type="entry name" value="SURFEIT LOCUS PROTEIN"/>
    <property type="match status" value="1"/>
</dbReference>
<evidence type="ECO:0000256" key="6">
    <source>
        <dbReference type="RuleBase" id="RU363076"/>
    </source>
</evidence>
<feature type="transmembrane region" description="Helical" evidence="6">
    <location>
        <begin position="216"/>
        <end position="234"/>
    </location>
</feature>
<organism evidence="7 8">
    <name type="scientific">Rhizobium paknamense</name>
    <dbReference type="NCBI Taxonomy" id="1206817"/>
    <lineage>
        <taxon>Bacteria</taxon>
        <taxon>Pseudomonadati</taxon>
        <taxon>Pseudomonadota</taxon>
        <taxon>Alphaproteobacteria</taxon>
        <taxon>Hyphomicrobiales</taxon>
        <taxon>Rhizobiaceae</taxon>
        <taxon>Rhizobium/Agrobacterium group</taxon>
        <taxon>Rhizobium</taxon>
    </lineage>
</organism>
<comment type="similarity">
    <text evidence="2 6">Belongs to the SURF1 family.</text>
</comment>
<proteinExistence type="inferred from homology"/>
<name>A0ABU0IA50_9HYPH</name>
<keyword evidence="5 6" id="KW-0472">Membrane</keyword>
<dbReference type="PROSITE" id="PS50895">
    <property type="entry name" value="SURF1"/>
    <property type="match status" value="1"/>
</dbReference>
<keyword evidence="4 6" id="KW-1133">Transmembrane helix</keyword>
<evidence type="ECO:0000256" key="4">
    <source>
        <dbReference type="ARBA" id="ARBA00022989"/>
    </source>
</evidence>
<keyword evidence="8" id="KW-1185">Reference proteome</keyword>
<dbReference type="EMBL" id="JAUSWH010000003">
    <property type="protein sequence ID" value="MDQ0455096.1"/>
    <property type="molecule type" value="Genomic_DNA"/>
</dbReference>
<evidence type="ECO:0000313" key="8">
    <source>
        <dbReference type="Proteomes" id="UP001235269"/>
    </source>
</evidence>
<dbReference type="Pfam" id="PF02104">
    <property type="entry name" value="SURF1"/>
    <property type="match status" value="1"/>
</dbReference>
<dbReference type="RefSeq" id="WP_307157285.1">
    <property type="nucleotide sequence ID" value="NZ_JAUSWH010000003.1"/>
</dbReference>
<protein>
    <recommendedName>
        <fullName evidence="6">SURF1-like protein</fullName>
    </recommendedName>
</protein>
<evidence type="ECO:0000256" key="3">
    <source>
        <dbReference type="ARBA" id="ARBA00022692"/>
    </source>
</evidence>
<dbReference type="InterPro" id="IPR002994">
    <property type="entry name" value="Surf1/Shy1"/>
</dbReference>
<gene>
    <name evidence="7" type="ORF">QO005_001426</name>
</gene>
<reference evidence="7 8" key="1">
    <citation type="submission" date="2023-07" db="EMBL/GenBank/DDBJ databases">
        <title>Genomic Encyclopedia of Type Strains, Phase IV (KMG-IV): sequencing the most valuable type-strain genomes for metagenomic binning, comparative biology and taxonomic classification.</title>
        <authorList>
            <person name="Goeker M."/>
        </authorList>
    </citation>
    <scope>NUCLEOTIDE SEQUENCE [LARGE SCALE GENOMIC DNA]</scope>
    <source>
        <strain evidence="7 8">DSM 100301</strain>
    </source>
</reference>
<keyword evidence="3 6" id="KW-0812">Transmembrane</keyword>
<dbReference type="Proteomes" id="UP001235269">
    <property type="component" value="Unassembled WGS sequence"/>
</dbReference>
<dbReference type="InterPro" id="IPR045214">
    <property type="entry name" value="Surf1/Surf4"/>
</dbReference>
<comment type="caution">
    <text evidence="6">Lacks conserved residue(s) required for the propagation of feature annotation.</text>
</comment>
<dbReference type="CDD" id="cd06662">
    <property type="entry name" value="SURF1"/>
    <property type="match status" value="1"/>
</dbReference>
<evidence type="ECO:0000313" key="7">
    <source>
        <dbReference type="EMBL" id="MDQ0455096.1"/>
    </source>
</evidence>
<keyword evidence="6" id="KW-1003">Cell membrane</keyword>
<sequence length="238" mass="26094">MRRFKLAFTIVLTLAAIAVLIGLGNWQMHRLAWKESLLAAIEERRHQPPETSEEIAAEVGSGAEIDYKAMTATGTFLNDKERHFLATRDGVPGYHVYTPLQLSDGTFLFVNRGFVPAEKKDPATRMGGQLLGEQRITGLARARLAGRPSSLVPDNDPVKNIFYWKDLDAMAASTGLPQEKVLPFFLDAGPEPVPGGLPVGGVTEIDLPNNHLQYALTWYGLAATLAVVSGLAFLRRKR</sequence>
<comment type="subcellular location">
    <subcellularLocation>
        <location evidence="6">Cell membrane</location>
        <topology evidence="6">Multi-pass membrane protein</topology>
    </subcellularLocation>
    <subcellularLocation>
        <location evidence="1">Membrane</location>
    </subcellularLocation>
</comment>
<evidence type="ECO:0000256" key="5">
    <source>
        <dbReference type="ARBA" id="ARBA00023136"/>
    </source>
</evidence>
<evidence type="ECO:0000256" key="1">
    <source>
        <dbReference type="ARBA" id="ARBA00004370"/>
    </source>
</evidence>
<comment type="caution">
    <text evidence="7">The sequence shown here is derived from an EMBL/GenBank/DDBJ whole genome shotgun (WGS) entry which is preliminary data.</text>
</comment>
<evidence type="ECO:0000256" key="2">
    <source>
        <dbReference type="ARBA" id="ARBA00007165"/>
    </source>
</evidence>
<accession>A0ABU0IA50</accession>
<dbReference type="PANTHER" id="PTHR23427:SF2">
    <property type="entry name" value="SURFEIT LOCUS PROTEIN 1"/>
    <property type="match status" value="1"/>
</dbReference>